<evidence type="ECO:0000313" key="1">
    <source>
        <dbReference type="EMBL" id="CAL1605663.1"/>
    </source>
</evidence>
<dbReference type="Proteomes" id="UP001497482">
    <property type="component" value="Chromosome 5"/>
</dbReference>
<proteinExistence type="predicted"/>
<organism evidence="1 2">
    <name type="scientific">Knipowitschia caucasica</name>
    <name type="common">Caucasian dwarf goby</name>
    <name type="synonym">Pomatoschistus caucasicus</name>
    <dbReference type="NCBI Taxonomy" id="637954"/>
    <lineage>
        <taxon>Eukaryota</taxon>
        <taxon>Metazoa</taxon>
        <taxon>Chordata</taxon>
        <taxon>Craniata</taxon>
        <taxon>Vertebrata</taxon>
        <taxon>Euteleostomi</taxon>
        <taxon>Actinopterygii</taxon>
        <taxon>Neopterygii</taxon>
        <taxon>Teleostei</taxon>
        <taxon>Neoteleostei</taxon>
        <taxon>Acanthomorphata</taxon>
        <taxon>Gobiaria</taxon>
        <taxon>Gobiiformes</taxon>
        <taxon>Gobioidei</taxon>
        <taxon>Gobiidae</taxon>
        <taxon>Gobiinae</taxon>
        <taxon>Knipowitschia</taxon>
    </lineage>
</organism>
<keyword evidence="2" id="KW-1185">Reference proteome</keyword>
<reference evidence="1 2" key="1">
    <citation type="submission" date="2024-04" db="EMBL/GenBank/DDBJ databases">
        <authorList>
            <person name="Waldvogel A.-M."/>
            <person name="Schoenle A."/>
        </authorList>
    </citation>
    <scope>NUCLEOTIDE SEQUENCE [LARGE SCALE GENOMIC DNA]</scope>
</reference>
<dbReference type="AlphaFoldDB" id="A0AAV2LX80"/>
<protein>
    <submittedName>
        <fullName evidence="1">Uncharacterized protein</fullName>
    </submittedName>
</protein>
<dbReference type="EMBL" id="OZ035827">
    <property type="protein sequence ID" value="CAL1605663.1"/>
    <property type="molecule type" value="Genomic_DNA"/>
</dbReference>
<accession>A0AAV2LX80</accession>
<gene>
    <name evidence="1" type="ORF">KC01_LOCUS33000</name>
</gene>
<name>A0AAV2LX80_KNICA</name>
<sequence length="96" mass="10629">MQKLVHVAAHTGGWSSELQRESSSPVTLAHQRCAMERQELDLWQRMGRRRSVSRVESASGSGGFVFEAMLTRYRRGSPLAFSTGSNAISACLDRAM</sequence>
<evidence type="ECO:0000313" key="2">
    <source>
        <dbReference type="Proteomes" id="UP001497482"/>
    </source>
</evidence>